<dbReference type="EnsemblProtists" id="EOD21003">
    <property type="protein sequence ID" value="EOD21003"/>
    <property type="gene ID" value="EMIHUDRAFT_435784"/>
</dbReference>
<dbReference type="GeneID" id="17266550"/>
<keyword evidence="4 8" id="KW-0812">Transmembrane</keyword>
<evidence type="ECO:0000256" key="6">
    <source>
        <dbReference type="ARBA" id="ARBA00022989"/>
    </source>
</evidence>
<organism evidence="10 11">
    <name type="scientific">Emiliania huxleyi (strain CCMP1516)</name>
    <dbReference type="NCBI Taxonomy" id="280463"/>
    <lineage>
        <taxon>Eukaryota</taxon>
        <taxon>Haptista</taxon>
        <taxon>Haptophyta</taxon>
        <taxon>Prymnesiophyceae</taxon>
        <taxon>Isochrysidales</taxon>
        <taxon>Noelaerhabdaceae</taxon>
        <taxon>Emiliania</taxon>
    </lineage>
</organism>
<reference evidence="11" key="1">
    <citation type="journal article" date="2013" name="Nature">
        <title>Pan genome of the phytoplankton Emiliania underpins its global distribution.</title>
        <authorList>
            <person name="Read B.A."/>
            <person name="Kegel J."/>
            <person name="Klute M.J."/>
            <person name="Kuo A."/>
            <person name="Lefebvre S.C."/>
            <person name="Maumus F."/>
            <person name="Mayer C."/>
            <person name="Miller J."/>
            <person name="Monier A."/>
            <person name="Salamov A."/>
            <person name="Young J."/>
            <person name="Aguilar M."/>
            <person name="Claverie J.M."/>
            <person name="Frickenhaus S."/>
            <person name="Gonzalez K."/>
            <person name="Herman E.K."/>
            <person name="Lin Y.C."/>
            <person name="Napier J."/>
            <person name="Ogata H."/>
            <person name="Sarno A.F."/>
            <person name="Shmutz J."/>
            <person name="Schroeder D."/>
            <person name="de Vargas C."/>
            <person name="Verret F."/>
            <person name="von Dassow P."/>
            <person name="Valentin K."/>
            <person name="Van de Peer Y."/>
            <person name="Wheeler G."/>
            <person name="Dacks J.B."/>
            <person name="Delwiche C.F."/>
            <person name="Dyhrman S.T."/>
            <person name="Glockner G."/>
            <person name="John U."/>
            <person name="Richards T."/>
            <person name="Worden A.Z."/>
            <person name="Zhang X."/>
            <person name="Grigoriev I.V."/>
            <person name="Allen A.E."/>
            <person name="Bidle K."/>
            <person name="Borodovsky M."/>
            <person name="Bowler C."/>
            <person name="Brownlee C."/>
            <person name="Cock J.M."/>
            <person name="Elias M."/>
            <person name="Gladyshev V.N."/>
            <person name="Groth M."/>
            <person name="Guda C."/>
            <person name="Hadaegh A."/>
            <person name="Iglesias-Rodriguez M.D."/>
            <person name="Jenkins J."/>
            <person name="Jones B.M."/>
            <person name="Lawson T."/>
            <person name="Leese F."/>
            <person name="Lindquist E."/>
            <person name="Lobanov A."/>
            <person name="Lomsadze A."/>
            <person name="Malik S.B."/>
            <person name="Marsh M.E."/>
            <person name="Mackinder L."/>
            <person name="Mock T."/>
            <person name="Mueller-Roeber B."/>
            <person name="Pagarete A."/>
            <person name="Parker M."/>
            <person name="Probert I."/>
            <person name="Quesneville H."/>
            <person name="Raines C."/>
            <person name="Rensing S.A."/>
            <person name="Riano-Pachon D.M."/>
            <person name="Richier S."/>
            <person name="Rokitta S."/>
            <person name="Shiraiwa Y."/>
            <person name="Soanes D.M."/>
            <person name="van der Giezen M."/>
            <person name="Wahlund T.M."/>
            <person name="Williams B."/>
            <person name="Wilson W."/>
            <person name="Wolfe G."/>
            <person name="Wurch L.L."/>
        </authorList>
    </citation>
    <scope>NUCLEOTIDE SEQUENCE</scope>
</reference>
<feature type="repeat" description="Solcar" evidence="8">
    <location>
        <begin position="193"/>
        <end position="271"/>
    </location>
</feature>
<dbReference type="RefSeq" id="XP_005773432.1">
    <property type="nucleotide sequence ID" value="XM_005773375.1"/>
</dbReference>
<keyword evidence="6" id="KW-1133">Transmembrane helix</keyword>
<keyword evidence="5" id="KW-0677">Repeat</keyword>
<evidence type="ECO:0000256" key="9">
    <source>
        <dbReference type="RuleBase" id="RU000488"/>
    </source>
</evidence>
<dbReference type="Pfam" id="PF00153">
    <property type="entry name" value="Mito_carr"/>
    <property type="match status" value="2"/>
</dbReference>
<dbReference type="Proteomes" id="UP000013827">
    <property type="component" value="Unassembled WGS sequence"/>
</dbReference>
<accession>A0A0D3JBW8</accession>
<dbReference type="InterPro" id="IPR023395">
    <property type="entry name" value="MCP_dom_sf"/>
</dbReference>
<proteinExistence type="inferred from homology"/>
<dbReference type="SUPFAM" id="SSF103506">
    <property type="entry name" value="Mitochondrial carrier"/>
    <property type="match status" value="1"/>
</dbReference>
<name>A0A0D3JBW8_EMIH1</name>
<dbReference type="GO" id="GO:0006862">
    <property type="term" value="P:nucleotide transport"/>
    <property type="evidence" value="ECO:0007669"/>
    <property type="project" value="InterPro"/>
</dbReference>
<evidence type="ECO:0000256" key="3">
    <source>
        <dbReference type="ARBA" id="ARBA00022448"/>
    </source>
</evidence>
<keyword evidence="7 8" id="KW-0472">Membrane</keyword>
<dbReference type="PaxDb" id="2903-EOD21003"/>
<keyword evidence="11" id="KW-1185">Reference proteome</keyword>
<comment type="similarity">
    <text evidence="2 9">Belongs to the mitochondrial carrier (TC 2.A.29) family.</text>
</comment>
<evidence type="ECO:0000256" key="4">
    <source>
        <dbReference type="ARBA" id="ARBA00022692"/>
    </source>
</evidence>
<dbReference type="Gene3D" id="1.50.40.10">
    <property type="entry name" value="Mitochondrial carrier domain"/>
    <property type="match status" value="1"/>
</dbReference>
<dbReference type="OMA" id="IRNEMFK"/>
<evidence type="ECO:0000256" key="1">
    <source>
        <dbReference type="ARBA" id="ARBA00004141"/>
    </source>
</evidence>
<dbReference type="GO" id="GO:0055085">
    <property type="term" value="P:transmembrane transport"/>
    <property type="evidence" value="ECO:0007669"/>
    <property type="project" value="InterPro"/>
</dbReference>
<keyword evidence="3 9" id="KW-0813">Transport</keyword>
<comment type="subcellular location">
    <subcellularLocation>
        <location evidence="1">Membrane</location>
        <topology evidence="1">Multi-pass membrane protein</topology>
    </subcellularLocation>
</comment>
<dbReference type="GO" id="GO:0016020">
    <property type="term" value="C:membrane"/>
    <property type="evidence" value="ECO:0007669"/>
    <property type="project" value="UniProtKB-SubCell"/>
</dbReference>
<evidence type="ECO:0000313" key="11">
    <source>
        <dbReference type="Proteomes" id="UP000013827"/>
    </source>
</evidence>
<dbReference type="KEGG" id="ehx:EMIHUDRAFT_435784"/>
<evidence type="ECO:0000256" key="5">
    <source>
        <dbReference type="ARBA" id="ARBA00022737"/>
    </source>
</evidence>
<evidence type="ECO:0000313" key="10">
    <source>
        <dbReference type="EnsemblProtists" id="EOD21003"/>
    </source>
</evidence>
<dbReference type="InterPro" id="IPR018108">
    <property type="entry name" value="MCP_transmembrane"/>
</dbReference>
<evidence type="ECO:0000256" key="8">
    <source>
        <dbReference type="PROSITE-ProRule" id="PRU00282"/>
    </source>
</evidence>
<evidence type="ECO:0000256" key="2">
    <source>
        <dbReference type="ARBA" id="ARBA00006375"/>
    </source>
</evidence>
<dbReference type="PROSITE" id="PS50920">
    <property type="entry name" value="SOLCAR"/>
    <property type="match status" value="2"/>
</dbReference>
<dbReference type="AlphaFoldDB" id="A0A0D3JBW8"/>
<evidence type="ECO:0008006" key="12">
    <source>
        <dbReference type="Google" id="ProtNLM"/>
    </source>
</evidence>
<reference evidence="10" key="2">
    <citation type="submission" date="2024-10" db="UniProtKB">
        <authorList>
            <consortium name="EnsemblProtists"/>
        </authorList>
    </citation>
    <scope>IDENTIFICATION</scope>
</reference>
<dbReference type="HOGENOM" id="CLU_859019_0_0_1"/>
<protein>
    <recommendedName>
        <fullName evidence="12">Mitochondrial carrier protein</fullName>
    </recommendedName>
</protein>
<dbReference type="InterPro" id="IPR044712">
    <property type="entry name" value="SLC25A32-like"/>
</dbReference>
<feature type="repeat" description="Solcar" evidence="8">
    <location>
        <begin position="90"/>
        <end position="174"/>
    </location>
</feature>
<sequence>MAPGAQVDLISYLSGAGLAALVNFPLWKAAAIGQSGFTAQGPTFFARLKVLLGPPYKGVAATLFGMTWARAAIFYCADAGRDRMLALGASPAAATALPAVGISTLVQVVNQPIVRGTITIQDPSSRHAGLVAALRHIHATRGVSGLWHGTVPAVAKTVPKYVVAIWVKDAMQELLPKPTAPPGAPGHRSQVLQASAVKSIAAGVAGAALTNPLDVIRNEMFKTDEALGETTRRLLRREGASFLWRGMARNLVAVAAPIGMTIFLTDAIVDYRSSRGVASPAASASAATAPAASAAASAAAAAAPAAAAASPAAAAASERGLRPI</sequence>
<evidence type="ECO:0000256" key="7">
    <source>
        <dbReference type="ARBA" id="ARBA00023136"/>
    </source>
</evidence>
<dbReference type="PANTHER" id="PTHR45683">
    <property type="entry name" value="MITOCHONDRIAL NICOTINAMIDE ADENINE DINUCLEOTIDE TRANSPORTER 1-RELATED-RELATED"/>
    <property type="match status" value="1"/>
</dbReference>
<dbReference type="eggNOG" id="ENOG502RYD4">
    <property type="taxonomic scope" value="Eukaryota"/>
</dbReference>